<feature type="domain" description="ABC3 transporter permease C-terminal" evidence="8">
    <location>
        <begin position="1327"/>
        <end position="1447"/>
    </location>
</feature>
<dbReference type="STRING" id="362837.SCANT_v1c09070"/>
<evidence type="ECO:0000256" key="7">
    <source>
        <dbReference type="SAM" id="Phobius"/>
    </source>
</evidence>
<feature type="domain" description="ABC3 transporter permease C-terminal" evidence="8">
    <location>
        <begin position="386"/>
        <end position="501"/>
    </location>
</feature>
<comment type="subcellular location">
    <subcellularLocation>
        <location evidence="1">Cell membrane</location>
        <topology evidence="1">Multi-pass membrane protein</topology>
    </subcellularLocation>
</comment>
<evidence type="ECO:0000256" key="2">
    <source>
        <dbReference type="ARBA" id="ARBA00022475"/>
    </source>
</evidence>
<dbReference type="EMBL" id="CP012622">
    <property type="protein sequence ID" value="ALD66813.1"/>
    <property type="molecule type" value="Genomic_DNA"/>
</dbReference>
<feature type="transmembrane region" description="Helical" evidence="7">
    <location>
        <begin position="382"/>
        <end position="402"/>
    </location>
</feature>
<dbReference type="Pfam" id="PF02687">
    <property type="entry name" value="FtsX"/>
    <property type="match status" value="2"/>
</dbReference>
<feature type="transmembrane region" description="Helical" evidence="7">
    <location>
        <begin position="426"/>
        <end position="448"/>
    </location>
</feature>
<evidence type="ECO:0000313" key="10">
    <source>
        <dbReference type="Proteomes" id="UP000063919"/>
    </source>
</evidence>
<dbReference type="OrthoDB" id="393409at2"/>
<dbReference type="PANTHER" id="PTHR30572:SF4">
    <property type="entry name" value="ABC TRANSPORTER PERMEASE YTRF"/>
    <property type="match status" value="1"/>
</dbReference>
<keyword evidence="5 7" id="KW-0472">Membrane</keyword>
<dbReference type="KEGG" id="scj:SCANT_v1c09070"/>
<evidence type="ECO:0000259" key="8">
    <source>
        <dbReference type="Pfam" id="PF02687"/>
    </source>
</evidence>
<protein>
    <submittedName>
        <fullName evidence="9">ABC transporter permease</fullName>
    </submittedName>
</protein>
<evidence type="ECO:0000256" key="6">
    <source>
        <dbReference type="ARBA" id="ARBA00038076"/>
    </source>
</evidence>
<keyword evidence="10" id="KW-1185">Reference proteome</keyword>
<gene>
    <name evidence="9" type="ORF">SCANT_v1c09070</name>
</gene>
<dbReference type="Proteomes" id="UP000063919">
    <property type="component" value="Chromosome"/>
</dbReference>
<feature type="transmembrane region" description="Helical" evidence="7">
    <location>
        <begin position="483"/>
        <end position="501"/>
    </location>
</feature>
<keyword evidence="3 7" id="KW-0812">Transmembrane</keyword>
<dbReference type="GO" id="GO:0005886">
    <property type="term" value="C:plasma membrane"/>
    <property type="evidence" value="ECO:0007669"/>
    <property type="project" value="UniProtKB-SubCell"/>
</dbReference>
<dbReference type="RefSeq" id="WP_053946561.1">
    <property type="nucleotide sequence ID" value="NZ_CP012622.1"/>
</dbReference>
<evidence type="ECO:0000256" key="4">
    <source>
        <dbReference type="ARBA" id="ARBA00022989"/>
    </source>
</evidence>
<evidence type="ECO:0000256" key="3">
    <source>
        <dbReference type="ARBA" id="ARBA00022692"/>
    </source>
</evidence>
<comment type="similarity">
    <text evidence="6">Belongs to the ABC-4 integral membrane protein family.</text>
</comment>
<dbReference type="InterPro" id="IPR003838">
    <property type="entry name" value="ABC3_permease_C"/>
</dbReference>
<feature type="transmembrane region" description="Helical" evidence="7">
    <location>
        <begin position="21"/>
        <end position="41"/>
    </location>
</feature>
<feature type="transmembrane region" description="Helical" evidence="7">
    <location>
        <begin position="1321"/>
        <end position="1350"/>
    </location>
</feature>
<feature type="transmembrane region" description="Helical" evidence="7">
    <location>
        <begin position="454"/>
        <end position="471"/>
    </location>
</feature>
<dbReference type="PATRIC" id="fig|362837.3.peg.923"/>
<organism evidence="9 10">
    <name type="scientific">Spiroplasma cantharicola</name>
    <dbReference type="NCBI Taxonomy" id="362837"/>
    <lineage>
        <taxon>Bacteria</taxon>
        <taxon>Bacillati</taxon>
        <taxon>Mycoplasmatota</taxon>
        <taxon>Mollicutes</taxon>
        <taxon>Entomoplasmatales</taxon>
        <taxon>Spiroplasmataceae</taxon>
        <taxon>Spiroplasma</taxon>
    </lineage>
</organism>
<feature type="transmembrane region" description="Helical" evidence="7">
    <location>
        <begin position="1374"/>
        <end position="1397"/>
    </location>
</feature>
<sequence length="1455" mass="164459">MKGIRLLLKNAFKSAGKNKSQIIGLSLLVMLVSLVISVLGATSTRVVGAYNQLNSQSNLRDYVVDINMEDKILEPDENGKDIKEWEIDGVLSKDDMLYQQYIMNQIALKYNLDVSFTEARLISGLYGKKGDIRVKAISKINSDINMGVDKLVVSKGRTFKAEAKEVVIGESYAKQNGIKVGDIVRVNTDKYGKDLLVKNTEGNSPEVEQLKKDLREMTNVQTFLDSNAYRNQVWFEVVGIGTSADFTTPIMDATTIMPNINNEVLMYMDSSWMGYESIAYNFTKINNEGSTARNEVKKTMASYIVSNAKVVVTSENDRETYISVKAANGSNSELLNNLEKEYKTWANIKLDSKYIYDSNDSLYKFSTRITTFKSIMTGYNSMATALIIVIVAIAGFTTVLTTKKQVELQSKQIGCLKSLGYKKREIVNNFIAIPLIVSILGALLGYIISIFIETLVVSIFSNYFNIAFLGFKFNIVSFGTSIIGLWIGLTLLAFIIGYWTIRLPALTLLQGGDDKVINKFSMSIKSLFKKRGFNTRLKTALLTTSMGKLAGVSATMLLSATLITTTIIAPKVMKDNMTATFNGMNYENMVEYTQPIANNPWSFQRTYNPNWNSEKEGWGQYEIDKMVKIKNSGKEGNKGITDGWTPYPVKEIESNPTDAIKHEIDWANVYSSLLEGNISPYYYTYDIAKDDKFFWTEFSYLNWKNMSTKLLQNLDRAEVSGFTGGIALSQLQAQWPDYIKLTDNIKNLKDPTASPSTLDLKTYSRLMLQVYSKYIKGLKLTYNEGMIDRSNPEELLINASKAQNKLNSVFKTKKTKNYWDLNKNEKNTMQINEDFTADFKFKWNGEFISPLEINESDLESVTDENILKDLNRALTLWFGSVLDGRMGTAVLQTTYTRSPYFVQEYIKSAIENNENYNITFNLIPYDNNKDELGTMLNSNFLSKNGKVESAKIFGVEKDSKLVSLKNARGLELSSTLFKNEVNDFVPLIINESFSKKINKEVGQTISLKVLRELLKLDGENKDLVLNEDVKYGHNLVKDNKLNFNNEFRTQSTYAYYSNGGIYADNSSAILGRGVDSSTIGDINIAAKYADKATNPIDVYEKYKDGTLRVNSKYENVEFVIAGVQNGYGQPQGWISNEKANQILEYDQVKKYNFQNWFAREYPQGNPLYKLEQFSNGDEEKIQGVTLEEFIQEVYDGKRTYEDFIANVQRSKPGSSWRNMNQLYDNLYPIFNYKYSEEPEIIDLTQGFSVSSKIGDFSSVGLNGSFETKQVPCSEVESTDADENECTIVDPEKFNQGYGIGTLSTMLPKEQTRQILGQVTDLINLIIIMFITIAIIVSATIILLTTSLIIFENKQFIATMKTLGYSNGYVVRQILGMYIAPIMIMYVIGFIAGWYIFVIISDFLALNTAWVLPVNFSLWLPFSVFGVIATIYVVTFTIGWKNIQKINPLEALKDKD</sequence>
<evidence type="ECO:0000256" key="1">
    <source>
        <dbReference type="ARBA" id="ARBA00004651"/>
    </source>
</evidence>
<keyword evidence="4 7" id="KW-1133">Transmembrane helix</keyword>
<evidence type="ECO:0000313" key="9">
    <source>
        <dbReference type="EMBL" id="ALD66813.1"/>
    </source>
</evidence>
<name>A0A0M5KEN8_9MOLU</name>
<reference evidence="9 10" key="1">
    <citation type="journal article" date="2015" name="Genome Announc.">
        <title>Complete Genome Sequence of Spiroplasma cantharicola CC-1T (DSM 21588), a Bacterium Isolated from Soldier Beetle (Cantharis carolinus).</title>
        <authorList>
            <person name="Lo W.S."/>
            <person name="Liu P.Y."/>
            <person name="Kuo C.H."/>
        </authorList>
    </citation>
    <scope>NUCLEOTIDE SEQUENCE [LARGE SCALE GENOMIC DNA]</scope>
    <source>
        <strain evidence="9 10">CC-1</strain>
    </source>
</reference>
<feature type="transmembrane region" description="Helical" evidence="7">
    <location>
        <begin position="1417"/>
        <end position="1439"/>
    </location>
</feature>
<proteinExistence type="inferred from homology"/>
<keyword evidence="2" id="KW-1003">Cell membrane</keyword>
<accession>A0A0M5KEN8</accession>
<dbReference type="InterPro" id="IPR050250">
    <property type="entry name" value="Macrolide_Exporter_MacB"/>
</dbReference>
<evidence type="ECO:0000256" key="5">
    <source>
        <dbReference type="ARBA" id="ARBA00023136"/>
    </source>
</evidence>
<dbReference type="GO" id="GO:0022857">
    <property type="term" value="F:transmembrane transporter activity"/>
    <property type="evidence" value="ECO:0007669"/>
    <property type="project" value="TreeGrafter"/>
</dbReference>
<dbReference type="PANTHER" id="PTHR30572">
    <property type="entry name" value="MEMBRANE COMPONENT OF TRANSPORTER-RELATED"/>
    <property type="match status" value="1"/>
</dbReference>